<feature type="compositionally biased region" description="Basic and acidic residues" evidence="1">
    <location>
        <begin position="80"/>
        <end position="91"/>
    </location>
</feature>
<keyword evidence="2" id="KW-0472">Membrane</keyword>
<evidence type="ECO:0000313" key="3">
    <source>
        <dbReference type="EMBL" id="GBP47979.1"/>
    </source>
</evidence>
<accession>A0A4C1WBY4</accession>
<keyword evidence="4" id="KW-1185">Reference proteome</keyword>
<protein>
    <submittedName>
        <fullName evidence="3">Uncharacterized protein</fullName>
    </submittedName>
</protein>
<gene>
    <name evidence="3" type="ORF">EVAR_40403_1</name>
</gene>
<feature type="region of interest" description="Disordered" evidence="1">
    <location>
        <begin position="80"/>
        <end position="102"/>
    </location>
</feature>
<name>A0A4C1WBY4_EUMVA</name>
<proteinExistence type="predicted"/>
<comment type="caution">
    <text evidence="3">The sequence shown here is derived from an EMBL/GenBank/DDBJ whole genome shotgun (WGS) entry which is preliminary data.</text>
</comment>
<keyword evidence="2" id="KW-0812">Transmembrane</keyword>
<evidence type="ECO:0000256" key="2">
    <source>
        <dbReference type="SAM" id="Phobius"/>
    </source>
</evidence>
<evidence type="ECO:0000313" key="4">
    <source>
        <dbReference type="Proteomes" id="UP000299102"/>
    </source>
</evidence>
<sequence length="127" mass="14390">MIVSDPDFVLDSDSDLARVIPIPDAMSIFVLPLTLLLYSRYPIKCIIRDTSSTACIISHRFLSHNRLRVFCGRSRRPIDSTRQSIKEHSMERITGSRASAGGRARGVSAATFEKMRNSYFLVADRRR</sequence>
<keyword evidence="2" id="KW-1133">Transmembrane helix</keyword>
<dbReference type="AlphaFoldDB" id="A0A4C1WBY4"/>
<dbReference type="EMBL" id="BGZK01000514">
    <property type="protein sequence ID" value="GBP47979.1"/>
    <property type="molecule type" value="Genomic_DNA"/>
</dbReference>
<organism evidence="3 4">
    <name type="scientific">Eumeta variegata</name>
    <name type="common">Bagworm moth</name>
    <name type="synonym">Eumeta japonica</name>
    <dbReference type="NCBI Taxonomy" id="151549"/>
    <lineage>
        <taxon>Eukaryota</taxon>
        <taxon>Metazoa</taxon>
        <taxon>Ecdysozoa</taxon>
        <taxon>Arthropoda</taxon>
        <taxon>Hexapoda</taxon>
        <taxon>Insecta</taxon>
        <taxon>Pterygota</taxon>
        <taxon>Neoptera</taxon>
        <taxon>Endopterygota</taxon>
        <taxon>Lepidoptera</taxon>
        <taxon>Glossata</taxon>
        <taxon>Ditrysia</taxon>
        <taxon>Tineoidea</taxon>
        <taxon>Psychidae</taxon>
        <taxon>Oiketicinae</taxon>
        <taxon>Eumeta</taxon>
    </lineage>
</organism>
<reference evidence="3 4" key="1">
    <citation type="journal article" date="2019" name="Commun. Biol.">
        <title>The bagworm genome reveals a unique fibroin gene that provides high tensile strength.</title>
        <authorList>
            <person name="Kono N."/>
            <person name="Nakamura H."/>
            <person name="Ohtoshi R."/>
            <person name="Tomita M."/>
            <person name="Numata K."/>
            <person name="Arakawa K."/>
        </authorList>
    </citation>
    <scope>NUCLEOTIDE SEQUENCE [LARGE SCALE GENOMIC DNA]</scope>
</reference>
<dbReference type="Proteomes" id="UP000299102">
    <property type="component" value="Unassembled WGS sequence"/>
</dbReference>
<evidence type="ECO:0000256" key="1">
    <source>
        <dbReference type="SAM" id="MobiDB-lite"/>
    </source>
</evidence>
<feature type="transmembrane region" description="Helical" evidence="2">
    <location>
        <begin position="20"/>
        <end position="38"/>
    </location>
</feature>